<dbReference type="Proteomes" id="UP000789860">
    <property type="component" value="Unassembled WGS sequence"/>
</dbReference>
<sequence length="654" mass="76268">MSVYDNCDQEYIHHDDISPFCANLLEKRTFEYEIENSWNPSQDSLKRDANPLDDELSYYNLIYFKSSNEPTKNEERRILKRSEDVSSSNTTLENDKNATLVESVAEAITNDLKKIKSIFVNPPEAELGSDGWPDKLIYDPSKDETYWWRNDPVLNLFHEHWHLVMTSSNIGGTAKDREGENFIYMHRFMLARYDAERIAVGIGTVIPLPDYRTPIPEPFYPPPYLFTDLDGDKVPFPARPPNQTFRDIFRLVSDESSITTVKNLENMLYKLEQWLDGETNSEYPDKLQFVDSEANLLGQEIEQGLHNVGHMMLSYIMHPYAVGYAPSVLVGARAGTRDQLFWRWHRHIDNIFDKWQTKLGPSDFHHDAPNVTIKHTDIFLVFTDVLLDASVTTDLDFLEFGKLTFGGENFEKDLSNNSYVTDVLYTKMKNRTLVWREDLYEEENITYLYPRDWQYFFRVRNDVNVTSIVTFRIFIVPEELANSHVHWIELDKFKKSLAPFEKTVVVRSCDKSIIIRKPAQKTEEQLDEIQITPELTNRMVRLTVRQKSEMMFCDCGWPYNLIIPRGKKGEGMKFKMIVFISDGTNDLVPFFDQCGSSVLCGSETWDQFLPDIRPLGYPFDRPFKNGSYVETFKGLTNVAIRDFRIVWTDDDFPE</sequence>
<proteinExistence type="predicted"/>
<gene>
    <name evidence="1" type="ORF">SCALOS_LOCUS4105</name>
</gene>
<keyword evidence="2" id="KW-1185">Reference proteome</keyword>
<reference evidence="1" key="1">
    <citation type="submission" date="2021-06" db="EMBL/GenBank/DDBJ databases">
        <authorList>
            <person name="Kallberg Y."/>
            <person name="Tangrot J."/>
            <person name="Rosling A."/>
        </authorList>
    </citation>
    <scope>NUCLEOTIDE SEQUENCE</scope>
    <source>
        <strain evidence="1">AU212A</strain>
    </source>
</reference>
<protein>
    <submittedName>
        <fullName evidence="1">10701_t:CDS:1</fullName>
    </submittedName>
</protein>
<name>A0ACA9LBV6_9GLOM</name>
<dbReference type="EMBL" id="CAJVPM010005254">
    <property type="protein sequence ID" value="CAG8521935.1"/>
    <property type="molecule type" value="Genomic_DNA"/>
</dbReference>
<evidence type="ECO:0000313" key="1">
    <source>
        <dbReference type="EMBL" id="CAG8521935.1"/>
    </source>
</evidence>
<feature type="non-terminal residue" evidence="1">
    <location>
        <position position="654"/>
    </location>
</feature>
<evidence type="ECO:0000313" key="2">
    <source>
        <dbReference type="Proteomes" id="UP000789860"/>
    </source>
</evidence>
<accession>A0ACA9LBV6</accession>
<organism evidence="1 2">
    <name type="scientific">Scutellospora calospora</name>
    <dbReference type="NCBI Taxonomy" id="85575"/>
    <lineage>
        <taxon>Eukaryota</taxon>
        <taxon>Fungi</taxon>
        <taxon>Fungi incertae sedis</taxon>
        <taxon>Mucoromycota</taxon>
        <taxon>Glomeromycotina</taxon>
        <taxon>Glomeromycetes</taxon>
        <taxon>Diversisporales</taxon>
        <taxon>Gigasporaceae</taxon>
        <taxon>Scutellospora</taxon>
    </lineage>
</organism>
<comment type="caution">
    <text evidence="1">The sequence shown here is derived from an EMBL/GenBank/DDBJ whole genome shotgun (WGS) entry which is preliminary data.</text>
</comment>